<dbReference type="InterPro" id="IPR046233">
    <property type="entry name" value="DUF6266"/>
</dbReference>
<evidence type="ECO:0000313" key="1">
    <source>
        <dbReference type="EMBL" id="SDF60849.1"/>
    </source>
</evidence>
<organism evidence="1 2">
    <name type="scientific">Chitinophaga filiformis</name>
    <name type="common">Myxococcus filiformis</name>
    <name type="synonym">Flexibacter filiformis</name>
    <dbReference type="NCBI Taxonomy" id="104663"/>
    <lineage>
        <taxon>Bacteria</taxon>
        <taxon>Pseudomonadati</taxon>
        <taxon>Bacteroidota</taxon>
        <taxon>Chitinophagia</taxon>
        <taxon>Chitinophagales</taxon>
        <taxon>Chitinophagaceae</taxon>
        <taxon>Chitinophaga</taxon>
    </lineage>
</organism>
<dbReference type="RefSeq" id="WP_089830764.1">
    <property type="nucleotide sequence ID" value="NZ_FNBN01000002.1"/>
</dbReference>
<reference evidence="1 2" key="1">
    <citation type="submission" date="2016-10" db="EMBL/GenBank/DDBJ databases">
        <authorList>
            <person name="de Groot N.N."/>
        </authorList>
    </citation>
    <scope>NUCLEOTIDE SEQUENCE [LARGE SCALE GENOMIC DNA]</scope>
    <source>
        <strain evidence="1 2">DSM 527</strain>
    </source>
</reference>
<dbReference type="EMBL" id="FNBN01000002">
    <property type="protein sequence ID" value="SDF60849.1"/>
    <property type="molecule type" value="Genomic_DNA"/>
</dbReference>
<dbReference type="AlphaFoldDB" id="A0A1G7MI75"/>
<dbReference type="OrthoDB" id="821958at2"/>
<evidence type="ECO:0000313" key="2">
    <source>
        <dbReference type="Proteomes" id="UP000199045"/>
    </source>
</evidence>
<dbReference type="Proteomes" id="UP000199045">
    <property type="component" value="Unassembled WGS sequence"/>
</dbReference>
<name>A0A1G7MI75_CHIFI</name>
<dbReference type="STRING" id="104663.SAMN04488121_102418"/>
<proteinExistence type="predicted"/>
<dbReference type="Pfam" id="PF19781">
    <property type="entry name" value="DUF6266"/>
    <property type="match status" value="1"/>
</dbReference>
<gene>
    <name evidence="1" type="ORF">SAMN04488121_102418</name>
</gene>
<protein>
    <submittedName>
        <fullName evidence="1">Uncharacterized protein</fullName>
    </submittedName>
</protein>
<accession>A0A1G7MI75</accession>
<sequence>MARLKKGLLGPISGAIGTVEGYELKGQFILRSKRNKPDKPPTEKQLACRAKMRLVNSVLSHCKAFIELGYAEVVKIQTYNAYNAAVAYNMQHAIIGIYPNYEIAYSQLKLAAGTIDTEGLSPSVSLQGNTLTFSWAAASAYPSSTDHVLLLAYAPQLKQAVFNLCGAKRRAAAETLTLPQSWQATPMHCYIAFRAETGDDCTDSIYLGAL</sequence>